<reference evidence="1" key="1">
    <citation type="submission" date="2018-11" db="EMBL/GenBank/DDBJ databases">
        <authorList>
            <person name="Alioto T."/>
            <person name="Alioto T."/>
        </authorList>
    </citation>
    <scope>NUCLEOTIDE SEQUENCE</scope>
</reference>
<sequence>MVALVIQERETMNRVITQSQIHFDEGDILVIQTSSSRLISPTSNPPPYSELVAIGHIDPTDENGHPTDENE</sequence>
<organism evidence="1 2">
    <name type="scientific">Mytilus galloprovincialis</name>
    <name type="common">Mediterranean mussel</name>
    <dbReference type="NCBI Taxonomy" id="29158"/>
    <lineage>
        <taxon>Eukaryota</taxon>
        <taxon>Metazoa</taxon>
        <taxon>Spiralia</taxon>
        <taxon>Lophotrochozoa</taxon>
        <taxon>Mollusca</taxon>
        <taxon>Bivalvia</taxon>
        <taxon>Autobranchia</taxon>
        <taxon>Pteriomorphia</taxon>
        <taxon>Mytilida</taxon>
        <taxon>Mytiloidea</taxon>
        <taxon>Mytilidae</taxon>
        <taxon>Mytilinae</taxon>
        <taxon>Mytilus</taxon>
    </lineage>
</organism>
<dbReference type="Proteomes" id="UP000596742">
    <property type="component" value="Unassembled WGS sequence"/>
</dbReference>
<dbReference type="AlphaFoldDB" id="A0A8B6F067"/>
<dbReference type="EMBL" id="UYJE01006002">
    <property type="protein sequence ID" value="VDI42341.1"/>
    <property type="molecule type" value="Genomic_DNA"/>
</dbReference>
<evidence type="ECO:0000313" key="2">
    <source>
        <dbReference type="Proteomes" id="UP000596742"/>
    </source>
</evidence>
<keyword evidence="2" id="KW-1185">Reference proteome</keyword>
<accession>A0A8B6F067</accession>
<gene>
    <name evidence="1" type="ORF">MGAL_10B091388</name>
</gene>
<proteinExistence type="predicted"/>
<name>A0A8B6F067_MYTGA</name>
<protein>
    <submittedName>
        <fullName evidence="1">Uncharacterized protein</fullName>
    </submittedName>
</protein>
<comment type="caution">
    <text evidence="1">The sequence shown here is derived from an EMBL/GenBank/DDBJ whole genome shotgun (WGS) entry which is preliminary data.</text>
</comment>
<evidence type="ECO:0000313" key="1">
    <source>
        <dbReference type="EMBL" id="VDI42341.1"/>
    </source>
</evidence>